<organism evidence="1">
    <name type="scientific">Dasosvirus sp</name>
    <dbReference type="NCBI Taxonomy" id="2487764"/>
    <lineage>
        <taxon>Viruses</taxon>
        <taxon>Varidnaviria</taxon>
        <taxon>Bamfordvirae</taxon>
        <taxon>Nucleocytoviricota</taxon>
        <taxon>Megaviricetes</taxon>
        <taxon>Imitervirales</taxon>
        <taxon>Mimiviridae</taxon>
        <taxon>Klosneuvirinae</taxon>
    </lineage>
</organism>
<accession>A0A3G4ZU32</accession>
<evidence type="ECO:0000313" key="1">
    <source>
        <dbReference type="EMBL" id="AYV77511.1"/>
    </source>
</evidence>
<reference evidence="1" key="1">
    <citation type="submission" date="2018-10" db="EMBL/GenBank/DDBJ databases">
        <title>Hidden diversity of soil giant viruses.</title>
        <authorList>
            <person name="Schulz F."/>
            <person name="Alteio L."/>
            <person name="Goudeau D."/>
            <person name="Ryan E.M."/>
            <person name="Malmstrom R.R."/>
            <person name="Blanchard J."/>
            <person name="Woyke T."/>
        </authorList>
    </citation>
    <scope>NUCLEOTIDE SEQUENCE</scope>
    <source>
        <strain evidence="1">DSV1</strain>
    </source>
</reference>
<name>A0A3G4ZU32_9VIRU</name>
<gene>
    <name evidence="1" type="ORF">Dasosvirus4_32</name>
</gene>
<sequence length="135" mass="16297">MYRKIVHIPKRMFWILSRSKYIDGRIWKIEERGVFLKHLSVCLIDHKSTENSLADPLIASFKKFEQIDIDNLKKYIKWEERINFTVEYHLFGSPFKGTILFPCYVTNINRINFVPQESESYVIGNNNQQLWYEFK</sequence>
<dbReference type="EMBL" id="MK072045">
    <property type="protein sequence ID" value="AYV77511.1"/>
    <property type="molecule type" value="Genomic_DNA"/>
</dbReference>
<proteinExistence type="predicted"/>
<protein>
    <submittedName>
        <fullName evidence="1">Uncharacterized protein</fullName>
    </submittedName>
</protein>